<dbReference type="HAMAP" id="MF_00196">
    <property type="entry name" value="Mannitol_dehydrog"/>
    <property type="match status" value="1"/>
</dbReference>
<evidence type="ECO:0000256" key="6">
    <source>
        <dbReference type="ARBA" id="ARBA00023027"/>
    </source>
</evidence>
<keyword evidence="11" id="KW-1185">Reference proteome</keyword>
<evidence type="ECO:0000313" key="11">
    <source>
        <dbReference type="Proteomes" id="UP000193144"/>
    </source>
</evidence>
<dbReference type="SUPFAM" id="SSF51735">
    <property type="entry name" value="NAD(P)-binding Rossmann-fold domains"/>
    <property type="match status" value="1"/>
</dbReference>
<dbReference type="EMBL" id="MCFA01000062">
    <property type="protein sequence ID" value="ORY11337.1"/>
    <property type="molecule type" value="Genomic_DNA"/>
</dbReference>
<proteinExistence type="inferred from homology"/>
<reference evidence="10 11" key="1">
    <citation type="submission" date="2016-07" db="EMBL/GenBank/DDBJ databases">
        <title>Pervasive Adenine N6-methylation of Active Genes in Fungi.</title>
        <authorList>
            <consortium name="DOE Joint Genome Institute"/>
            <person name="Mondo S.J."/>
            <person name="Dannebaum R.O."/>
            <person name="Kuo R.C."/>
            <person name="Labutti K."/>
            <person name="Haridas S."/>
            <person name="Kuo A."/>
            <person name="Salamov A."/>
            <person name="Ahrendt S.R."/>
            <person name="Lipzen A."/>
            <person name="Sullivan W."/>
            <person name="Andreopoulos W.B."/>
            <person name="Clum A."/>
            <person name="Lindquist E."/>
            <person name="Daum C."/>
            <person name="Ramamoorthy G.K."/>
            <person name="Gryganskyi A."/>
            <person name="Culley D."/>
            <person name="Magnuson J.K."/>
            <person name="James T.Y."/>
            <person name="O'Malley M.A."/>
            <person name="Stajich J.E."/>
            <person name="Spatafora J.W."/>
            <person name="Visel A."/>
            <person name="Grigoriev I.V."/>
        </authorList>
    </citation>
    <scope>NUCLEOTIDE SEQUENCE [LARGE SCALE GENOMIC DNA]</scope>
    <source>
        <strain evidence="10 11">CBS 115471</strain>
    </source>
</reference>
<dbReference type="EC" id="1.1.1.17" evidence="3"/>
<dbReference type="Gene3D" id="1.10.1040.10">
    <property type="entry name" value="N-(1-d-carboxylethyl)-l-norvaline Dehydrogenase, domain 2"/>
    <property type="match status" value="1"/>
</dbReference>
<dbReference type="InterPro" id="IPR013131">
    <property type="entry name" value="Mannitol_DH_N"/>
</dbReference>
<dbReference type="InterPro" id="IPR013328">
    <property type="entry name" value="6PGD_dom2"/>
</dbReference>
<dbReference type="Gene3D" id="3.40.50.720">
    <property type="entry name" value="NAD(P)-binding Rossmann-like Domain"/>
    <property type="match status" value="1"/>
</dbReference>
<evidence type="ECO:0000256" key="1">
    <source>
        <dbReference type="ARBA" id="ARBA00006541"/>
    </source>
</evidence>
<dbReference type="InterPro" id="IPR013118">
    <property type="entry name" value="Mannitol_DH_C"/>
</dbReference>
<comment type="similarity">
    <text evidence="1">Belongs to the mannitol dehydrogenase family.</text>
</comment>
<evidence type="ECO:0000256" key="4">
    <source>
        <dbReference type="ARBA" id="ARBA00016219"/>
    </source>
</evidence>
<dbReference type="GO" id="GO:0008926">
    <property type="term" value="F:mannitol-1-phosphate 5-dehydrogenase activity"/>
    <property type="evidence" value="ECO:0007669"/>
    <property type="project" value="UniProtKB-EC"/>
</dbReference>
<name>A0A1Y1ZMV6_9PLEO</name>
<comment type="caution">
    <text evidence="10">The sequence shown here is derived from an EMBL/GenBank/DDBJ whole genome shotgun (WGS) entry which is preliminary data.</text>
</comment>
<dbReference type="Pfam" id="PF08125">
    <property type="entry name" value="Mannitol_dh_C"/>
    <property type="match status" value="1"/>
</dbReference>
<dbReference type="InterPro" id="IPR023028">
    <property type="entry name" value="Mannitol_1_phos_5_DH"/>
</dbReference>
<dbReference type="PRINTS" id="PR00084">
    <property type="entry name" value="MTLDHDRGNASE"/>
</dbReference>
<dbReference type="PANTHER" id="PTHR30524:SF0">
    <property type="entry name" value="ALTRONATE OXIDOREDUCTASE-RELATED"/>
    <property type="match status" value="1"/>
</dbReference>
<comment type="catalytic activity">
    <reaction evidence="7">
        <text>D-mannitol 1-phosphate + NAD(+) = beta-D-fructose 6-phosphate + NADH + H(+)</text>
        <dbReference type="Rhea" id="RHEA:19661"/>
        <dbReference type="ChEBI" id="CHEBI:15378"/>
        <dbReference type="ChEBI" id="CHEBI:57540"/>
        <dbReference type="ChEBI" id="CHEBI:57634"/>
        <dbReference type="ChEBI" id="CHEBI:57945"/>
        <dbReference type="ChEBI" id="CHEBI:61381"/>
        <dbReference type="EC" id="1.1.1.17"/>
    </reaction>
</comment>
<dbReference type="GO" id="GO:0019592">
    <property type="term" value="P:mannitol catabolic process"/>
    <property type="evidence" value="ECO:0007669"/>
    <property type="project" value="TreeGrafter"/>
</dbReference>
<dbReference type="PANTHER" id="PTHR30524">
    <property type="entry name" value="MANNITOL-1-PHOSPHATE 5-DEHYDROGENASE"/>
    <property type="match status" value="1"/>
</dbReference>
<evidence type="ECO:0000313" key="10">
    <source>
        <dbReference type="EMBL" id="ORY11337.1"/>
    </source>
</evidence>
<dbReference type="OrthoDB" id="418169at2759"/>
<keyword evidence="6" id="KW-0520">NAD</keyword>
<dbReference type="InterPro" id="IPR008927">
    <property type="entry name" value="6-PGluconate_DH-like_C_sf"/>
</dbReference>
<sequence>MAFDKKAVHFGGGNIGRGFVAEFLHNSGYEVVFVDVMDSIIEQLQKNKSYTVTEIGEDGERSFTIDHYRAINSKHELDKVIHEIATADVVTCAVGPNILKFIAEPVAKAIEARTLDYPLAVIACENAINATNKWRGFIESYIEDKLNQDTLKVMDKKARYANSAIDRIVPHQDPNAGLNVKIEKFFEWCVEHKPFEGARQPEIKGVHFVDDLQPYIERKLFTVNTSHATAAYYGYQRGKATIHDAMIDKEIHDIVRDALRETAHLITNKHEITTEEQADYVEKIVERISNPALEDKVERVGRAPLRKLSRNERFIAPAAHLVEMGDSCEHLLGAVEMALRFQNVEGDEESFELAKILKEKSAEDATKQITGLDESHDLFAKVVPIVAKVQKSSSL</sequence>
<gene>
    <name evidence="10" type="ORF">BCR34DRAFT_624856</name>
</gene>
<dbReference type="NCBIfam" id="NF002652">
    <property type="entry name" value="PRK02318.2-5"/>
    <property type="match status" value="1"/>
</dbReference>
<dbReference type="STRING" id="1231657.A0A1Y1ZMV6"/>
<dbReference type="SUPFAM" id="SSF48179">
    <property type="entry name" value="6-phosphogluconate dehydrogenase C-terminal domain-like"/>
    <property type="match status" value="1"/>
</dbReference>
<dbReference type="InterPro" id="IPR036291">
    <property type="entry name" value="NAD(P)-bd_dom_sf"/>
</dbReference>
<evidence type="ECO:0000256" key="5">
    <source>
        <dbReference type="ARBA" id="ARBA00023002"/>
    </source>
</evidence>
<dbReference type="GO" id="GO:0005829">
    <property type="term" value="C:cytosol"/>
    <property type="evidence" value="ECO:0007669"/>
    <property type="project" value="TreeGrafter"/>
</dbReference>
<dbReference type="Pfam" id="PF01232">
    <property type="entry name" value="Mannitol_dh"/>
    <property type="match status" value="1"/>
</dbReference>
<accession>A0A1Y1ZMV6</accession>
<evidence type="ECO:0000256" key="3">
    <source>
        <dbReference type="ARBA" id="ARBA00012939"/>
    </source>
</evidence>
<dbReference type="InterPro" id="IPR000669">
    <property type="entry name" value="Mannitol_DH"/>
</dbReference>
<evidence type="ECO:0000259" key="8">
    <source>
        <dbReference type="Pfam" id="PF01232"/>
    </source>
</evidence>
<keyword evidence="5" id="KW-0560">Oxidoreductase</keyword>
<feature type="domain" description="Mannitol dehydrogenase N-terminal" evidence="8">
    <location>
        <begin position="6"/>
        <end position="199"/>
    </location>
</feature>
<dbReference type="Proteomes" id="UP000193144">
    <property type="component" value="Unassembled WGS sequence"/>
</dbReference>
<evidence type="ECO:0000256" key="2">
    <source>
        <dbReference type="ARBA" id="ARBA00011245"/>
    </source>
</evidence>
<evidence type="ECO:0000259" key="9">
    <source>
        <dbReference type="Pfam" id="PF08125"/>
    </source>
</evidence>
<protein>
    <recommendedName>
        <fullName evidence="4">Mannitol-1-phosphate 5-dehydrogenase</fullName>
        <ecNumber evidence="3">1.1.1.17</ecNumber>
    </recommendedName>
</protein>
<dbReference type="AlphaFoldDB" id="A0A1Y1ZMV6"/>
<organism evidence="10 11">
    <name type="scientific">Clohesyomyces aquaticus</name>
    <dbReference type="NCBI Taxonomy" id="1231657"/>
    <lineage>
        <taxon>Eukaryota</taxon>
        <taxon>Fungi</taxon>
        <taxon>Dikarya</taxon>
        <taxon>Ascomycota</taxon>
        <taxon>Pezizomycotina</taxon>
        <taxon>Dothideomycetes</taxon>
        <taxon>Pleosporomycetidae</taxon>
        <taxon>Pleosporales</taxon>
        <taxon>Lindgomycetaceae</taxon>
        <taxon>Clohesyomyces</taxon>
    </lineage>
</organism>
<comment type="subunit">
    <text evidence="2">Monomer.</text>
</comment>
<evidence type="ECO:0000256" key="7">
    <source>
        <dbReference type="ARBA" id="ARBA00048615"/>
    </source>
</evidence>
<feature type="domain" description="Mannitol dehydrogenase C-terminal" evidence="9">
    <location>
        <begin position="211"/>
        <end position="353"/>
    </location>
</feature>